<dbReference type="InterPro" id="IPR051164">
    <property type="entry name" value="NmrA-like_oxidored"/>
</dbReference>
<comment type="similarity">
    <text evidence="1">Belongs to the NmrA-type oxidoreductase family.</text>
</comment>
<evidence type="ECO:0000259" key="3">
    <source>
        <dbReference type="Pfam" id="PF05368"/>
    </source>
</evidence>
<keyword evidence="2" id="KW-0521">NADP</keyword>
<evidence type="ECO:0000256" key="2">
    <source>
        <dbReference type="ARBA" id="ARBA00022857"/>
    </source>
</evidence>
<proteinExistence type="inferred from homology"/>
<dbReference type="GO" id="GO:0005634">
    <property type="term" value="C:nucleus"/>
    <property type="evidence" value="ECO:0007669"/>
    <property type="project" value="TreeGrafter"/>
</dbReference>
<dbReference type="CDD" id="cd05251">
    <property type="entry name" value="NmrA_like_SDR_a"/>
    <property type="match status" value="1"/>
</dbReference>
<reference evidence="4" key="1">
    <citation type="submission" date="2023-06" db="EMBL/GenBank/DDBJ databases">
        <title>Genome-scale phylogeny and comparative genomics of the fungal order Sordariales.</title>
        <authorList>
            <consortium name="Lawrence Berkeley National Laboratory"/>
            <person name="Hensen N."/>
            <person name="Bonometti L."/>
            <person name="Westerberg I."/>
            <person name="Brannstrom I.O."/>
            <person name="Guillou S."/>
            <person name="Cros-Aarteil S."/>
            <person name="Calhoun S."/>
            <person name="Haridas S."/>
            <person name="Kuo A."/>
            <person name="Mondo S."/>
            <person name="Pangilinan J."/>
            <person name="Riley R."/>
            <person name="LaButti K."/>
            <person name="Andreopoulos B."/>
            <person name="Lipzen A."/>
            <person name="Chen C."/>
            <person name="Yanf M."/>
            <person name="Daum C."/>
            <person name="Ng V."/>
            <person name="Clum A."/>
            <person name="Steindorff A."/>
            <person name="Ohm R."/>
            <person name="Martin F."/>
            <person name="Silar P."/>
            <person name="Natvig D."/>
            <person name="Lalanne C."/>
            <person name="Gautier V."/>
            <person name="Ament-velasquez S.L."/>
            <person name="Kruys A."/>
            <person name="Hutchinson M.I."/>
            <person name="Powell A.J."/>
            <person name="Barry K."/>
            <person name="Miller A.N."/>
            <person name="Grigoriev I.V."/>
            <person name="Debuchy R."/>
            <person name="Gladieux P."/>
            <person name="Thoren M.H."/>
            <person name="Johannesson H."/>
        </authorList>
    </citation>
    <scope>NUCLEOTIDE SEQUENCE</scope>
    <source>
        <strain evidence="4">SMH3187-1</strain>
    </source>
</reference>
<keyword evidence="5" id="KW-1185">Reference proteome</keyword>
<evidence type="ECO:0000313" key="5">
    <source>
        <dbReference type="Proteomes" id="UP001172155"/>
    </source>
</evidence>
<dbReference type="PANTHER" id="PTHR42748">
    <property type="entry name" value="NITROGEN METABOLITE REPRESSION PROTEIN NMRA FAMILY MEMBER"/>
    <property type="match status" value="1"/>
</dbReference>
<comment type="caution">
    <text evidence="4">The sequence shown here is derived from an EMBL/GenBank/DDBJ whole genome shotgun (WGS) entry which is preliminary data.</text>
</comment>
<dbReference type="InterPro" id="IPR008030">
    <property type="entry name" value="NmrA-like"/>
</dbReference>
<organism evidence="4 5">
    <name type="scientific">Schizothecium vesticola</name>
    <dbReference type="NCBI Taxonomy" id="314040"/>
    <lineage>
        <taxon>Eukaryota</taxon>
        <taxon>Fungi</taxon>
        <taxon>Dikarya</taxon>
        <taxon>Ascomycota</taxon>
        <taxon>Pezizomycotina</taxon>
        <taxon>Sordariomycetes</taxon>
        <taxon>Sordariomycetidae</taxon>
        <taxon>Sordariales</taxon>
        <taxon>Schizotheciaceae</taxon>
        <taxon>Schizothecium</taxon>
    </lineage>
</organism>
<dbReference type="EMBL" id="JAUKUD010000007">
    <property type="protein sequence ID" value="KAK0737982.1"/>
    <property type="molecule type" value="Genomic_DNA"/>
</dbReference>
<dbReference type="Gene3D" id="3.40.50.720">
    <property type="entry name" value="NAD(P)-binding Rossmann-like Domain"/>
    <property type="match status" value="1"/>
</dbReference>
<evidence type="ECO:0000256" key="1">
    <source>
        <dbReference type="ARBA" id="ARBA00006328"/>
    </source>
</evidence>
<dbReference type="Gene3D" id="3.90.25.10">
    <property type="entry name" value="UDP-galactose 4-epimerase, domain 1"/>
    <property type="match status" value="1"/>
</dbReference>
<feature type="domain" description="NmrA-like" evidence="3">
    <location>
        <begin position="4"/>
        <end position="293"/>
    </location>
</feature>
<dbReference type="PANTHER" id="PTHR42748:SF31">
    <property type="entry name" value="NMRA-LIKE DOMAIN-CONTAINING PROTEIN-RELATED"/>
    <property type="match status" value="1"/>
</dbReference>
<dbReference type="AlphaFoldDB" id="A0AA40BPD4"/>
<dbReference type="SUPFAM" id="SSF51735">
    <property type="entry name" value="NAD(P)-binding Rossmann-fold domains"/>
    <property type="match status" value="1"/>
</dbReference>
<protein>
    <recommendedName>
        <fullName evidence="3">NmrA-like domain-containing protein</fullName>
    </recommendedName>
</protein>
<accession>A0AA40BPD4</accession>
<dbReference type="Proteomes" id="UP001172155">
    <property type="component" value="Unassembled WGS sequence"/>
</dbReference>
<sequence>MASKKIITVFGATGAQGGAVANTFLHDAKLKADWTVRAVTRDVTKPSATKLRDQGAEVVSADMNTPSTLREAMTGAYAVYAVTNYWESKDAAVEIRQGKALADAALAAGVQHYIWSSLLNMTKLSNGRFPHIHHFDSKAQIEDYIRTTPLPATFFLPGFYMPNIPSGQMRLDADSGAWTFALPVPATARIPLFNPADTGKFVASAVLQREATLGKRILGASEYLTCEEVVEAFRRVFPEAGKGARYVQLKEEQFKEGLVGKGMGEDVAQELLENMLILEAPGYYGGEGLEETLELVKGAGLSVGGWEEFVKGGRGWEALK</sequence>
<gene>
    <name evidence="4" type="ORF">B0T18DRAFT_334671</name>
</gene>
<dbReference type="InterPro" id="IPR036291">
    <property type="entry name" value="NAD(P)-bd_dom_sf"/>
</dbReference>
<name>A0AA40BPD4_9PEZI</name>
<dbReference type="Pfam" id="PF05368">
    <property type="entry name" value="NmrA"/>
    <property type="match status" value="1"/>
</dbReference>
<evidence type="ECO:0000313" key="4">
    <source>
        <dbReference type="EMBL" id="KAK0737982.1"/>
    </source>
</evidence>